<name>A0A0D2BHX5_9EURO</name>
<dbReference type="GeneID" id="27329879"/>
<dbReference type="EMBL" id="KN847493">
    <property type="protein sequence ID" value="KIW18508.1"/>
    <property type="molecule type" value="Genomic_DNA"/>
</dbReference>
<evidence type="ECO:0000313" key="2">
    <source>
        <dbReference type="Proteomes" id="UP000053328"/>
    </source>
</evidence>
<dbReference type="AlphaFoldDB" id="A0A0D2BHX5"/>
<dbReference type="VEuPathDB" id="FungiDB:PV08_02796"/>
<dbReference type="Proteomes" id="UP000053328">
    <property type="component" value="Unassembled WGS sequence"/>
</dbReference>
<dbReference type="HOGENOM" id="CLU_813900_0_0_1"/>
<proteinExistence type="predicted"/>
<accession>A0A0D2BHX5</accession>
<dbReference type="OrthoDB" id="270167at2759"/>
<keyword evidence="2" id="KW-1185">Reference proteome</keyword>
<evidence type="ECO:0000313" key="1">
    <source>
        <dbReference type="EMBL" id="KIW18508.1"/>
    </source>
</evidence>
<reference evidence="1 2" key="1">
    <citation type="submission" date="2015-01" db="EMBL/GenBank/DDBJ databases">
        <title>The Genome Sequence of Exophiala spinifera CBS89968.</title>
        <authorList>
            <consortium name="The Broad Institute Genomics Platform"/>
            <person name="Cuomo C."/>
            <person name="de Hoog S."/>
            <person name="Gorbushina A."/>
            <person name="Stielow B."/>
            <person name="Teixiera M."/>
            <person name="Abouelleil A."/>
            <person name="Chapman S.B."/>
            <person name="Priest M."/>
            <person name="Young S.K."/>
            <person name="Wortman J."/>
            <person name="Nusbaum C."/>
            <person name="Birren B."/>
        </authorList>
    </citation>
    <scope>NUCLEOTIDE SEQUENCE [LARGE SCALE GENOMIC DNA]</scope>
    <source>
        <strain evidence="1 2">CBS 89968</strain>
    </source>
</reference>
<organism evidence="1 2">
    <name type="scientific">Exophiala spinifera</name>
    <dbReference type="NCBI Taxonomy" id="91928"/>
    <lineage>
        <taxon>Eukaryota</taxon>
        <taxon>Fungi</taxon>
        <taxon>Dikarya</taxon>
        <taxon>Ascomycota</taxon>
        <taxon>Pezizomycotina</taxon>
        <taxon>Eurotiomycetes</taxon>
        <taxon>Chaetothyriomycetidae</taxon>
        <taxon>Chaetothyriales</taxon>
        <taxon>Herpotrichiellaceae</taxon>
        <taxon>Exophiala</taxon>
    </lineage>
</organism>
<dbReference type="RefSeq" id="XP_016238724.1">
    <property type="nucleotide sequence ID" value="XM_016377154.1"/>
</dbReference>
<sequence>MNMTLLFPLSQEAKAMLRNDSHDAVWDDYPLIVTTLCSIAIVIREHLTDPEVNQILQGDIALRDALYRSLNTLHDVAQVLSSPIFSGTSPDRVIETIESSDVQRDISAVRDFHIHKTFLDMEGCDNQVVADRVTIISNLMTFRWRLATKSFYSYSFALVALMSANGLLPSILVRHAAPREYCHLFYHRVNASGLIMLAYAMKESIASGQTALQMQLNNVSRELSTFFDRDVIRFPNIRDAVEDAAAEFQDSSQQDPLLLLSKIYIPTLTRQDVLSMEATIGDIMRGIVAEDHIDNVGLQYSNGESIADYGRSTGQIEEGVTFIAFAGAHRWKAQFIEELFA</sequence>
<gene>
    <name evidence="1" type="ORF">PV08_02796</name>
</gene>
<protein>
    <submittedName>
        <fullName evidence="1">Uncharacterized protein</fullName>
    </submittedName>
</protein>